<dbReference type="InterPro" id="IPR001810">
    <property type="entry name" value="F-box_dom"/>
</dbReference>
<protein>
    <recommendedName>
        <fullName evidence="1">F-box domain-containing protein</fullName>
    </recommendedName>
</protein>
<dbReference type="PROSITE" id="PS50181">
    <property type="entry name" value="FBOX"/>
    <property type="match status" value="1"/>
</dbReference>
<dbReference type="Pfam" id="PF12937">
    <property type="entry name" value="F-box-like"/>
    <property type="match status" value="1"/>
</dbReference>
<accession>A0A2J6S847</accession>
<dbReference type="AlphaFoldDB" id="A0A2J6S847"/>
<name>A0A2J6S847_HYAVF</name>
<dbReference type="OrthoDB" id="9981546at2759"/>
<feature type="domain" description="F-box" evidence="1">
    <location>
        <begin position="6"/>
        <end position="43"/>
    </location>
</feature>
<dbReference type="EMBL" id="KZ613938">
    <property type="protein sequence ID" value="PMD46943.1"/>
    <property type="molecule type" value="Genomic_DNA"/>
</dbReference>
<reference evidence="2 3" key="1">
    <citation type="submission" date="2016-04" db="EMBL/GenBank/DDBJ databases">
        <title>A degradative enzymes factory behind the ericoid mycorrhizal symbiosis.</title>
        <authorList>
            <consortium name="DOE Joint Genome Institute"/>
            <person name="Martino E."/>
            <person name="Morin E."/>
            <person name="Grelet G."/>
            <person name="Kuo A."/>
            <person name="Kohler A."/>
            <person name="Daghino S."/>
            <person name="Barry K."/>
            <person name="Choi C."/>
            <person name="Cichocki N."/>
            <person name="Clum A."/>
            <person name="Copeland A."/>
            <person name="Hainaut M."/>
            <person name="Haridas S."/>
            <person name="Labutti K."/>
            <person name="Lindquist E."/>
            <person name="Lipzen A."/>
            <person name="Khouja H.-R."/>
            <person name="Murat C."/>
            <person name="Ohm R."/>
            <person name="Olson A."/>
            <person name="Spatafora J."/>
            <person name="Veneault-Fourrey C."/>
            <person name="Henrissat B."/>
            <person name="Grigoriev I."/>
            <person name="Martin F."/>
            <person name="Perotto S."/>
        </authorList>
    </citation>
    <scope>NUCLEOTIDE SEQUENCE [LARGE SCALE GENOMIC DNA]</scope>
    <source>
        <strain evidence="2 3">F</strain>
    </source>
</reference>
<evidence type="ECO:0000259" key="1">
    <source>
        <dbReference type="PROSITE" id="PS50181"/>
    </source>
</evidence>
<organism evidence="2 3">
    <name type="scientific">Hyaloscypha variabilis (strain UAMH 11265 / GT02V1 / F)</name>
    <name type="common">Meliniomyces variabilis</name>
    <dbReference type="NCBI Taxonomy" id="1149755"/>
    <lineage>
        <taxon>Eukaryota</taxon>
        <taxon>Fungi</taxon>
        <taxon>Dikarya</taxon>
        <taxon>Ascomycota</taxon>
        <taxon>Pezizomycotina</taxon>
        <taxon>Leotiomycetes</taxon>
        <taxon>Helotiales</taxon>
        <taxon>Hyaloscyphaceae</taxon>
        <taxon>Hyaloscypha</taxon>
        <taxon>Hyaloscypha variabilis</taxon>
    </lineage>
</organism>
<evidence type="ECO:0000313" key="2">
    <source>
        <dbReference type="EMBL" id="PMD46943.1"/>
    </source>
</evidence>
<proteinExistence type="predicted"/>
<gene>
    <name evidence="2" type="ORF">L207DRAFT_149569</name>
</gene>
<keyword evidence="3" id="KW-1185">Reference proteome</keyword>
<dbReference type="Proteomes" id="UP000235786">
    <property type="component" value="Unassembled WGS sequence"/>
</dbReference>
<sequence length="330" mass="36587">MVVTTSTTIEDLPNEILISILSNFQTIQLLPFTTTSRRIHELILLILHHRIFDAGKLSRHQLLLEAFHTSNRGAGYSICQPLQTTPLSPSTQQPSSLSDLSALYTSFRPLKPSTDRTAFRAGLADGSGWFVPVPTAPQPTADVPTSELEEKEDELVSQDIHLESHELFSQLCTRANLAKTSPRRGLFHSCVNVGEGILRVWRDWLADQAKCDGGGDGDVLWADSRKAVGLRVKVVEREALPVGPPYRAGEERDVSYTLFYDELLVRTTRLLLMVERSEELESGNEGKLCGLDGQYFVHGFSEMHHQTLVEGLGGWGEGMFRFAHGVYGAA</sequence>
<evidence type="ECO:0000313" key="3">
    <source>
        <dbReference type="Proteomes" id="UP000235786"/>
    </source>
</evidence>